<evidence type="ECO:0000313" key="1">
    <source>
        <dbReference type="EMBL" id="KAJ4703636.1"/>
    </source>
</evidence>
<reference evidence="1 2" key="1">
    <citation type="journal article" date="2023" name="Science">
        <title>Complex scaffold remodeling in plant triterpene biosynthesis.</title>
        <authorList>
            <person name="De La Pena R."/>
            <person name="Hodgson H."/>
            <person name="Liu J.C."/>
            <person name="Stephenson M.J."/>
            <person name="Martin A.C."/>
            <person name="Owen C."/>
            <person name="Harkess A."/>
            <person name="Leebens-Mack J."/>
            <person name="Jimenez L.E."/>
            <person name="Osbourn A."/>
            <person name="Sattely E.S."/>
        </authorList>
    </citation>
    <scope>NUCLEOTIDE SEQUENCE [LARGE SCALE GENOMIC DNA]</scope>
    <source>
        <strain evidence="2">cv. JPN11</strain>
        <tissue evidence="1">Leaf</tissue>
    </source>
</reference>
<organism evidence="1 2">
    <name type="scientific">Melia azedarach</name>
    <name type="common">Chinaberry tree</name>
    <dbReference type="NCBI Taxonomy" id="155640"/>
    <lineage>
        <taxon>Eukaryota</taxon>
        <taxon>Viridiplantae</taxon>
        <taxon>Streptophyta</taxon>
        <taxon>Embryophyta</taxon>
        <taxon>Tracheophyta</taxon>
        <taxon>Spermatophyta</taxon>
        <taxon>Magnoliopsida</taxon>
        <taxon>eudicotyledons</taxon>
        <taxon>Gunneridae</taxon>
        <taxon>Pentapetalae</taxon>
        <taxon>rosids</taxon>
        <taxon>malvids</taxon>
        <taxon>Sapindales</taxon>
        <taxon>Meliaceae</taxon>
        <taxon>Melia</taxon>
    </lineage>
</organism>
<evidence type="ECO:0000313" key="2">
    <source>
        <dbReference type="Proteomes" id="UP001164539"/>
    </source>
</evidence>
<proteinExistence type="predicted"/>
<protein>
    <submittedName>
        <fullName evidence="1">Ubiquitin-like modifier-activating enzyme atg7</fullName>
    </submittedName>
</protein>
<keyword evidence="2" id="KW-1185">Reference proteome</keyword>
<comment type="caution">
    <text evidence="1">The sequence shown here is derived from an EMBL/GenBank/DDBJ whole genome shotgun (WGS) entry which is preliminary data.</text>
</comment>
<sequence length="708" mass="77665">MAKQGSGSILQFAPFQSAVDEGFWHRLSSLKLNKLGIDDSPISVTGFYAPCSHSQVSNHLTLLSESIPSESDEQLSTTNLGNRNRCSIPGTLYNTNTLESFHAIDRQSLLKQEAKKIWEDIHSGKAVEDSAVLSRFLLISFADLKKWSFHYWFAFPALVLDPPATLVDLRPASQWFSSQEAESVSAACNEWRNSSTTADVPYFLVSVASNSHATIRHLKDWEACQGDGRKLLFGFYDPCHLQNNPGWPLRNFLVLIFARWNLKSICFLCYRENRGFADLGLSLVGEASITVPQGWRDSQCVPNAVGWELNKGRKAPRCIGLAKSMDPTRLAVSAADLNLKLMRWRQLPSLNLNILSSIKCLLLGAGTLGCQVARMLMAWGIRKITLVDNGRVAMSNPLRQSLYTLDDCLNGGDFKATAAVKSLKRIFPAVEGEGVVKAIPMPGHPVSIQEENSVLDDCRCLHDLILSHDAIFLLTDTRESRWLPTLLCANSNKITITAALGFDSFLVMRHGPGPFSTSDDVKADAANALSADMGNLALTNRSEGHRLGCYFCNDVVAPTDSTANRTLDQQCTVTRPGLAPIASALAVELLVGVLHHPQGIYAQAELANSIDSGSTEQPLGILPHQIRGSLSQFSQMTLVGHSSNSCTACCGTVVSEYRERGTEFILGAINHPTYLEDLTGLTELKKSANSFQLDWDIEADDEDDYVEI</sequence>
<dbReference type="EMBL" id="CM051406">
    <property type="protein sequence ID" value="KAJ4703636.1"/>
    <property type="molecule type" value="Genomic_DNA"/>
</dbReference>
<dbReference type="Proteomes" id="UP001164539">
    <property type="component" value="Chromosome 13"/>
</dbReference>
<name>A0ACC1WWU7_MELAZ</name>
<accession>A0ACC1WWU7</accession>
<gene>
    <name evidence="1" type="ORF">OWV82_023511</name>
</gene>